<comment type="caution">
    <text evidence="2">The sequence shown here is derived from an EMBL/GenBank/DDBJ whole genome shotgun (WGS) entry which is preliminary data.</text>
</comment>
<protein>
    <recommendedName>
        <fullName evidence="1">HTH psq-type domain-containing protein</fullName>
    </recommendedName>
</protein>
<evidence type="ECO:0000313" key="2">
    <source>
        <dbReference type="EMBL" id="KAJ8320560.1"/>
    </source>
</evidence>
<evidence type="ECO:0000259" key="1">
    <source>
        <dbReference type="Pfam" id="PF05225"/>
    </source>
</evidence>
<evidence type="ECO:0000313" key="3">
    <source>
        <dbReference type="Proteomes" id="UP001217089"/>
    </source>
</evidence>
<name>A0ABQ9FWA1_TEGGR</name>
<dbReference type="Gene3D" id="1.10.10.60">
    <property type="entry name" value="Homeodomain-like"/>
    <property type="match status" value="1"/>
</dbReference>
<feature type="domain" description="HTH psq-type" evidence="1">
    <location>
        <begin position="17"/>
        <end position="55"/>
    </location>
</feature>
<reference evidence="2 3" key="1">
    <citation type="submission" date="2022-12" db="EMBL/GenBank/DDBJ databases">
        <title>Chromosome-level genome of Tegillarca granosa.</title>
        <authorList>
            <person name="Kim J."/>
        </authorList>
    </citation>
    <scope>NUCLEOTIDE SEQUENCE [LARGE SCALE GENOMIC DNA]</scope>
    <source>
        <strain evidence="2">Teg-2019</strain>
        <tissue evidence="2">Adductor muscle</tissue>
    </source>
</reference>
<organism evidence="2 3">
    <name type="scientific">Tegillarca granosa</name>
    <name type="common">Malaysian cockle</name>
    <name type="synonym">Anadara granosa</name>
    <dbReference type="NCBI Taxonomy" id="220873"/>
    <lineage>
        <taxon>Eukaryota</taxon>
        <taxon>Metazoa</taxon>
        <taxon>Spiralia</taxon>
        <taxon>Lophotrochozoa</taxon>
        <taxon>Mollusca</taxon>
        <taxon>Bivalvia</taxon>
        <taxon>Autobranchia</taxon>
        <taxon>Pteriomorphia</taxon>
        <taxon>Arcoida</taxon>
        <taxon>Arcoidea</taxon>
        <taxon>Arcidae</taxon>
        <taxon>Tegillarca</taxon>
    </lineage>
</organism>
<dbReference type="Proteomes" id="UP001217089">
    <property type="component" value="Unassembled WGS sequence"/>
</dbReference>
<dbReference type="Pfam" id="PF05225">
    <property type="entry name" value="HTH_psq"/>
    <property type="match status" value="1"/>
</dbReference>
<dbReference type="InterPro" id="IPR009057">
    <property type="entry name" value="Homeodomain-like_sf"/>
</dbReference>
<gene>
    <name evidence="2" type="ORF">KUTeg_002147</name>
</gene>
<keyword evidence="3" id="KW-1185">Reference proteome</keyword>
<dbReference type="EMBL" id="JARBDR010000141">
    <property type="protein sequence ID" value="KAJ8320560.1"/>
    <property type="molecule type" value="Genomic_DNA"/>
</dbReference>
<sequence>MHAGKAQRGSYKQYDLTALDNAFKAVREDGMSVHGAAKAYNVPLITLRDRVDGRVHIDCVTSGATSFFSQEQEYFLVEHIKTMSELGYGYTRSEVVTLASDYAVDLGFRDNGKDLTMKWFYNFIRRKPSSLTELRAKATSPECINKYFTELDRILTKYDLKDKPHLFYNVDEKGINTGGTRPPNIVTSKEKVAQVVTSERSQTITVLSCGNAAGAIYLHFCGLVKTT</sequence>
<accession>A0ABQ9FWA1</accession>
<dbReference type="InterPro" id="IPR007889">
    <property type="entry name" value="HTH_Psq"/>
</dbReference>
<dbReference type="SUPFAM" id="SSF46689">
    <property type="entry name" value="Homeodomain-like"/>
    <property type="match status" value="1"/>
</dbReference>
<proteinExistence type="predicted"/>